<name>A0A8H3S8T3_9EURO</name>
<comment type="caution">
    <text evidence="2">The sequence shown here is derived from an EMBL/GenBank/DDBJ whole genome shotgun (WGS) entry which is preliminary data.</text>
</comment>
<reference evidence="2 3" key="1">
    <citation type="submission" date="2020-01" db="EMBL/GenBank/DDBJ databases">
        <title>Draft genome sequence of Aspergillus udagawae IFM 46972.</title>
        <authorList>
            <person name="Takahashi H."/>
            <person name="Yaguchi T."/>
        </authorList>
    </citation>
    <scope>NUCLEOTIDE SEQUENCE [LARGE SCALE GENOMIC DNA]</scope>
    <source>
        <strain evidence="2 3">IFM 46972</strain>
    </source>
</reference>
<dbReference type="InterPro" id="IPR002347">
    <property type="entry name" value="SDR_fam"/>
</dbReference>
<accession>A0A8H3S8T3</accession>
<dbReference type="Proteomes" id="UP000465221">
    <property type="component" value="Unassembled WGS sequence"/>
</dbReference>
<dbReference type="SUPFAM" id="SSF51735">
    <property type="entry name" value="NAD(P)-binding Rossmann-fold domains"/>
    <property type="match status" value="1"/>
</dbReference>
<evidence type="ECO:0000313" key="3">
    <source>
        <dbReference type="Proteomes" id="UP000465221"/>
    </source>
</evidence>
<dbReference type="PANTHER" id="PTHR47534">
    <property type="entry name" value="YALI0E05731P"/>
    <property type="match status" value="1"/>
</dbReference>
<dbReference type="EMBL" id="BLKC01000104">
    <property type="protein sequence ID" value="GFF53397.1"/>
    <property type="molecule type" value="Genomic_DNA"/>
</dbReference>
<dbReference type="InterPro" id="IPR052228">
    <property type="entry name" value="Sec_Metab_Biosynth_Oxidored"/>
</dbReference>
<dbReference type="GO" id="GO:0016491">
    <property type="term" value="F:oxidoreductase activity"/>
    <property type="evidence" value="ECO:0007669"/>
    <property type="project" value="UniProtKB-KW"/>
</dbReference>
<dbReference type="Gene3D" id="3.40.50.720">
    <property type="entry name" value="NAD(P)-binding Rossmann-like Domain"/>
    <property type="match status" value="1"/>
</dbReference>
<dbReference type="InterPro" id="IPR036291">
    <property type="entry name" value="NAD(P)-bd_dom_sf"/>
</dbReference>
<evidence type="ECO:0000313" key="2">
    <source>
        <dbReference type="EMBL" id="GFF53397.1"/>
    </source>
</evidence>
<proteinExistence type="predicted"/>
<evidence type="ECO:0000256" key="1">
    <source>
        <dbReference type="ARBA" id="ARBA00023002"/>
    </source>
</evidence>
<organism evidence="2 3">
    <name type="scientific">Aspergillus udagawae</name>
    <dbReference type="NCBI Taxonomy" id="91492"/>
    <lineage>
        <taxon>Eukaryota</taxon>
        <taxon>Fungi</taxon>
        <taxon>Dikarya</taxon>
        <taxon>Ascomycota</taxon>
        <taxon>Pezizomycotina</taxon>
        <taxon>Eurotiomycetes</taxon>
        <taxon>Eurotiomycetidae</taxon>
        <taxon>Eurotiales</taxon>
        <taxon>Aspergillaceae</taxon>
        <taxon>Aspergillus</taxon>
        <taxon>Aspergillus subgen. Fumigati</taxon>
    </lineage>
</organism>
<dbReference type="PANTHER" id="PTHR47534:SF3">
    <property type="entry name" value="ALCOHOL DEHYDROGENASE-LIKE C-TERMINAL DOMAIN-CONTAINING PROTEIN"/>
    <property type="match status" value="1"/>
</dbReference>
<dbReference type="AlphaFoldDB" id="A0A8H3S8T3"/>
<gene>
    <name evidence="2" type="ORF">IFM46972_09770</name>
</gene>
<dbReference type="Pfam" id="PF00106">
    <property type="entry name" value="adh_short"/>
    <property type="match status" value="1"/>
</dbReference>
<protein>
    <recommendedName>
        <fullName evidence="4">Short-chain dehydrogenases/reductase</fullName>
    </recommendedName>
</protein>
<keyword evidence="1" id="KW-0560">Oxidoreductase</keyword>
<sequence>MTAIKEIRNQLPTIQRFGPGLVGVFVGGTSGIGESTAREFVRYAVSPRVYLIGRSQEAATRIQREFQELNSSSEVRFIKADVSQLRSVDDVCQQIKAQETKINLLFLSAGIFHYRGREETPEGLDRRFALDFYSRLRFTENMLPLLREVVRDVSAESNAQSPRLASVVLVLGAGREKSIDTSDLPLKHKYSLGACTQHATTMTTLSFARLAADQNNAGITFFHTRPGIVKTNADRELGTAFRILLGAFSKVFKAWTVPVRDAGERGLWAATSSAFEPGQLHLVAENSERLNNGKILKQLEDDGTSSKIWEHTRDVFQAICNNPAGKYQQ</sequence>
<evidence type="ECO:0008006" key="4">
    <source>
        <dbReference type="Google" id="ProtNLM"/>
    </source>
</evidence>